<evidence type="ECO:0000313" key="2">
    <source>
        <dbReference type="Proteomes" id="UP000276128"/>
    </source>
</evidence>
<comment type="caution">
    <text evidence="1">The sequence shown here is derived from an EMBL/GenBank/DDBJ whole genome shotgun (WGS) entry which is preliminary data.</text>
</comment>
<accession>A0A3R9ZZW5</accession>
<dbReference type="NCBIfam" id="TIGR04141">
    <property type="entry name" value="TIGR04141 family sporadically distributed protein"/>
    <property type="match status" value="1"/>
</dbReference>
<keyword evidence="2" id="KW-1185">Reference proteome</keyword>
<dbReference type="OrthoDB" id="2987219at2"/>
<proteinExistence type="predicted"/>
<dbReference type="RefSeq" id="WP_126144723.1">
    <property type="nucleotide sequence ID" value="NZ_RXHU01000112.1"/>
</dbReference>
<dbReference type="EMBL" id="RXHU01000112">
    <property type="protein sequence ID" value="RTE02753.1"/>
    <property type="molecule type" value="Genomic_DNA"/>
</dbReference>
<reference evidence="1 2" key="1">
    <citation type="submission" date="2018-12" db="EMBL/GenBank/DDBJ databases">
        <title>Bacillus ochoae sp. nov., Paenibacillus whitsoniae sp. nov., Paenibacillus spiritus sp. nov. Isolated from the Mars Exploration Rover during spacecraft assembly.</title>
        <authorList>
            <person name="Seuylemezian A."/>
            <person name="Vaishampayan P."/>
        </authorList>
    </citation>
    <scope>NUCLEOTIDE SEQUENCE [LARGE SCALE GENOMIC DNA]</scope>
    <source>
        <strain evidence="1 2">MER 54</strain>
    </source>
</reference>
<name>A0A3R9ZZW5_9BACL</name>
<gene>
    <name evidence="1" type="ORF">EJQ19_28995</name>
</gene>
<dbReference type="Proteomes" id="UP000276128">
    <property type="component" value="Unassembled WGS sequence"/>
</dbReference>
<dbReference type="AlphaFoldDB" id="A0A3R9ZZW5"/>
<protein>
    <recommendedName>
        <fullName evidence="3">Sporadically distributed protein, TIGR04141 family</fullName>
    </recommendedName>
</protein>
<dbReference type="Pfam" id="PF19614">
    <property type="entry name" value="DUF6119"/>
    <property type="match status" value="1"/>
</dbReference>
<dbReference type="InterPro" id="IPR026487">
    <property type="entry name" value="CHP04141"/>
</dbReference>
<evidence type="ECO:0008006" key="3">
    <source>
        <dbReference type="Google" id="ProtNLM"/>
    </source>
</evidence>
<sequence length="547" mass="64138">MAAINLYKILANKHNDITDYLRTNYIVIGERQVQVDIGIDSETGEIIQANYQLSLYFGAGTDGKPLSWNWALNLFGHQELSTDGTPKAVIVIQAGENKFAVTFGHSYFRIDQFSDKEWAFEFARRLKYKNVRTTAVTNPNSQRNRTINTYLEYENLDLSSGEALTKLKANIELPVDFELFSDVIEIGNSIRVNSDNLTLEKIVKIVLFIEDIRMNEEVKVKIPFFKIVKEQEEVQVLKGQMLQDFEINNMSIDFSEYQIYATRVVFRDNHEYEYRHKYKQAKCDKVTLETVENFMREHEFSINNDLLDIRVAVFEDGRSIYSTTIEKLIYYTHEQAHALLADGSWYIYNEDYLQYLKDSVAEISAEYEAQYDYSQTAHNEFLEQIFQGERENGEYRDLDDSVIRKKISQKHYKERYYNNWLVDLGFSNFDRELEALGKHRLEVMDLYKENSMFAVKFGKSSGKLCYAVDQSIEAIKAYHRGDIEIEGEIENVYLWLVLERGDLPLIDGQPDINDLNMLILKNKLDQWKKEVRLLGYRPKIKINYARN</sequence>
<evidence type="ECO:0000313" key="1">
    <source>
        <dbReference type="EMBL" id="RTE02753.1"/>
    </source>
</evidence>
<organism evidence="1 2">
    <name type="scientific">Paenibacillus whitsoniae</name>
    <dbReference type="NCBI Taxonomy" id="2496558"/>
    <lineage>
        <taxon>Bacteria</taxon>
        <taxon>Bacillati</taxon>
        <taxon>Bacillota</taxon>
        <taxon>Bacilli</taxon>
        <taxon>Bacillales</taxon>
        <taxon>Paenibacillaceae</taxon>
        <taxon>Paenibacillus</taxon>
    </lineage>
</organism>